<feature type="compositionally biased region" description="Basic and acidic residues" evidence="1">
    <location>
        <begin position="1"/>
        <end position="11"/>
    </location>
</feature>
<proteinExistence type="predicted"/>
<dbReference type="PANTHER" id="PTHR35746">
    <property type="entry name" value="PENTATRICOPEPTIDE REPEAT (PPR) SUPERFAMILY PROTEIN"/>
    <property type="match status" value="1"/>
</dbReference>
<accession>A0ABQ8I9N8</accession>
<organism evidence="2 3">
    <name type="scientific">Xanthoceras sorbifolium</name>
    <dbReference type="NCBI Taxonomy" id="99658"/>
    <lineage>
        <taxon>Eukaryota</taxon>
        <taxon>Viridiplantae</taxon>
        <taxon>Streptophyta</taxon>
        <taxon>Embryophyta</taxon>
        <taxon>Tracheophyta</taxon>
        <taxon>Spermatophyta</taxon>
        <taxon>Magnoliopsida</taxon>
        <taxon>eudicotyledons</taxon>
        <taxon>Gunneridae</taxon>
        <taxon>Pentapetalae</taxon>
        <taxon>rosids</taxon>
        <taxon>malvids</taxon>
        <taxon>Sapindales</taxon>
        <taxon>Sapindaceae</taxon>
        <taxon>Xanthoceroideae</taxon>
        <taxon>Xanthoceras</taxon>
    </lineage>
</organism>
<feature type="region of interest" description="Disordered" evidence="1">
    <location>
        <begin position="51"/>
        <end position="101"/>
    </location>
</feature>
<evidence type="ECO:0000313" key="3">
    <source>
        <dbReference type="Proteomes" id="UP000827721"/>
    </source>
</evidence>
<evidence type="ECO:0008006" key="4">
    <source>
        <dbReference type="Google" id="ProtNLM"/>
    </source>
</evidence>
<evidence type="ECO:0000313" key="2">
    <source>
        <dbReference type="EMBL" id="KAH7573358.1"/>
    </source>
</evidence>
<comment type="caution">
    <text evidence="2">The sequence shown here is derived from an EMBL/GenBank/DDBJ whole genome shotgun (WGS) entry which is preliminary data.</text>
</comment>
<name>A0ABQ8I9N8_9ROSI</name>
<reference evidence="2 3" key="1">
    <citation type="submission" date="2021-02" db="EMBL/GenBank/DDBJ databases">
        <title>Plant Genome Project.</title>
        <authorList>
            <person name="Zhang R.-G."/>
        </authorList>
    </citation>
    <scope>NUCLEOTIDE SEQUENCE [LARGE SCALE GENOMIC DNA]</scope>
    <source>
        <tissue evidence="2">Leaves</tissue>
    </source>
</reference>
<protein>
    <recommendedName>
        <fullName evidence="4">C2H2-type domain-containing protein</fullName>
    </recommendedName>
</protein>
<dbReference type="EMBL" id="JAFEMO010000003">
    <property type="protein sequence ID" value="KAH7573358.1"/>
    <property type="molecule type" value="Genomic_DNA"/>
</dbReference>
<dbReference type="Proteomes" id="UP000827721">
    <property type="component" value="Unassembled WGS sequence"/>
</dbReference>
<sequence length="227" mass="25773">MHSSLDRESSHGVHVCSKCGWPYPKSHPSARQRRSHKKICGTIEGYKPVVDCQDTTAVSDEDQLSDEDKKTPSLKPAEKIDWEKRGCGGTSERSHKSEDEVFSDAVTEFNDTRFSPGTEERMEDARAAESNVEKIMARKITMFYSFKDNAIAALTPGDLDDLTITYYVGENWHLKEPKEEPMSIKDVDEINSRTLRVPRTEGKCGYDVEWNGELGMGIQLYNKWDSK</sequence>
<feature type="compositionally biased region" description="Basic and acidic residues" evidence="1">
    <location>
        <begin position="66"/>
        <end position="99"/>
    </location>
</feature>
<dbReference type="PANTHER" id="PTHR35746:SF1">
    <property type="entry name" value="PENTATRICOPEPTIDE REPEAT (PPR) SUPERFAMILY PROTEIN"/>
    <property type="match status" value="1"/>
</dbReference>
<keyword evidence="3" id="KW-1185">Reference proteome</keyword>
<evidence type="ECO:0000256" key="1">
    <source>
        <dbReference type="SAM" id="MobiDB-lite"/>
    </source>
</evidence>
<feature type="region of interest" description="Disordered" evidence="1">
    <location>
        <begin position="1"/>
        <end position="36"/>
    </location>
</feature>
<gene>
    <name evidence="2" type="ORF">JRO89_XS03G0128600</name>
</gene>